<accession>A0A7D4NRK9</accession>
<evidence type="ECO:0000259" key="1">
    <source>
        <dbReference type="PROSITE" id="PS51112"/>
    </source>
</evidence>
<dbReference type="PANTHER" id="PTHR13016">
    <property type="entry name" value="AMMECR1 HOMOLOG"/>
    <property type="match status" value="1"/>
</dbReference>
<feature type="domain" description="AMMECR1" evidence="1">
    <location>
        <begin position="22"/>
        <end position="210"/>
    </location>
</feature>
<protein>
    <submittedName>
        <fullName evidence="2">AmmeMemoRadiSam system protein A</fullName>
    </submittedName>
</protein>
<organism evidence="2 3">
    <name type="scientific">Thiomicrorhabdus xiamenensis</name>
    <dbReference type="NCBI Taxonomy" id="2739063"/>
    <lineage>
        <taxon>Bacteria</taxon>
        <taxon>Pseudomonadati</taxon>
        <taxon>Pseudomonadota</taxon>
        <taxon>Gammaproteobacteria</taxon>
        <taxon>Thiotrichales</taxon>
        <taxon>Piscirickettsiaceae</taxon>
        <taxon>Thiomicrorhabdus</taxon>
    </lineage>
</organism>
<proteinExistence type="predicted"/>
<dbReference type="InterPro" id="IPR027623">
    <property type="entry name" value="AmmeMemoSam_A"/>
</dbReference>
<dbReference type="InterPro" id="IPR036071">
    <property type="entry name" value="AMMECR1_dom_sf"/>
</dbReference>
<dbReference type="PROSITE" id="PS51112">
    <property type="entry name" value="AMMECR1"/>
    <property type="match status" value="1"/>
</dbReference>
<dbReference type="RefSeq" id="WP_173285175.1">
    <property type="nucleotide sequence ID" value="NZ_CP054020.1"/>
</dbReference>
<dbReference type="InterPro" id="IPR027485">
    <property type="entry name" value="AMMECR1_N"/>
</dbReference>
<dbReference type="Pfam" id="PF01871">
    <property type="entry name" value="AMMECR1"/>
    <property type="match status" value="1"/>
</dbReference>
<dbReference type="Gene3D" id="3.30.700.20">
    <property type="entry name" value="Hypothetical protein ph0010, domain 1"/>
    <property type="match status" value="1"/>
</dbReference>
<evidence type="ECO:0000313" key="3">
    <source>
        <dbReference type="Proteomes" id="UP000504724"/>
    </source>
</evidence>
<name>A0A7D4NRK9_9GAMM</name>
<dbReference type="AlphaFoldDB" id="A0A7D4NRK9"/>
<dbReference type="PANTHER" id="PTHR13016:SF0">
    <property type="entry name" value="AMME SYNDROME CANDIDATE GENE 1 PROTEIN"/>
    <property type="match status" value="1"/>
</dbReference>
<sequence length="210" mass="23704">MQQSENELERKQADTAYALTEPQQKCLLSLAKGSIENGLNGFENNRLSTEFNLDDQLSSPGASFVTLNKEQQLRGCIGSLMAHRPLAEDVVANAYNAAFKDPRFAPVQVEEIRLLEMEISVLSAPQEIQGIETMQQLLDTLQPDVDGLILTQGFRRATFLPSVWGQLPDKGDFVRQLMRKGGIVQWSREIRCERYHSFKFGAQWQEIEAS</sequence>
<gene>
    <name evidence="2" type="primary">amrA</name>
    <name evidence="2" type="ORF">HQN79_06715</name>
</gene>
<dbReference type="EMBL" id="CP054020">
    <property type="protein sequence ID" value="QKI89277.1"/>
    <property type="molecule type" value="Genomic_DNA"/>
</dbReference>
<dbReference type="SUPFAM" id="SSF143447">
    <property type="entry name" value="AMMECR1-like"/>
    <property type="match status" value="1"/>
</dbReference>
<keyword evidence="3" id="KW-1185">Reference proteome</keyword>
<dbReference type="KEGG" id="txa:HQN79_06715"/>
<reference evidence="2 3" key="1">
    <citation type="submission" date="2020-05" db="EMBL/GenBank/DDBJ databases">
        <title>Thiomicrorhabdus sediminis sp.nov. and Thiomicrorhabdus xiamenensis sp.nov., novel sulfur-oxidizing bacteria isolated from coastal sediment.</title>
        <authorList>
            <person name="Liu X."/>
        </authorList>
    </citation>
    <scope>NUCLEOTIDE SEQUENCE [LARGE SCALE GENOMIC DNA]</scope>
    <source>
        <strain evidence="2 3">G2</strain>
    </source>
</reference>
<dbReference type="InterPro" id="IPR002733">
    <property type="entry name" value="AMMECR1_domain"/>
</dbReference>
<dbReference type="NCBIfam" id="TIGR04335">
    <property type="entry name" value="AmmeMemoSam_A"/>
    <property type="match status" value="1"/>
</dbReference>
<dbReference type="InterPro" id="IPR023473">
    <property type="entry name" value="AMMECR1"/>
</dbReference>
<dbReference type="Gene3D" id="3.30.1490.150">
    <property type="entry name" value="Hypothetical protein ph0010, domain 2"/>
    <property type="match status" value="1"/>
</dbReference>
<dbReference type="Proteomes" id="UP000504724">
    <property type="component" value="Chromosome"/>
</dbReference>
<evidence type="ECO:0000313" key="2">
    <source>
        <dbReference type="EMBL" id="QKI89277.1"/>
    </source>
</evidence>